<protein>
    <submittedName>
        <fullName evidence="4">Response regulator receiver domain-containing protein</fullName>
    </submittedName>
</protein>
<dbReference type="SUPFAM" id="SSF52172">
    <property type="entry name" value="CheY-like"/>
    <property type="match status" value="1"/>
</dbReference>
<dbReference type="AlphaFoldDB" id="A0A1I7ANX1"/>
<dbReference type="RefSeq" id="WP_008550372.1">
    <property type="nucleotide sequence ID" value="NZ_FPBD01000003.1"/>
</dbReference>
<evidence type="ECO:0000313" key="5">
    <source>
        <dbReference type="Proteomes" id="UP000183371"/>
    </source>
</evidence>
<organism evidence="4 5">
    <name type="scientific">Pseudovibrio denitrificans</name>
    <dbReference type="NCBI Taxonomy" id="258256"/>
    <lineage>
        <taxon>Bacteria</taxon>
        <taxon>Pseudomonadati</taxon>
        <taxon>Pseudomonadota</taxon>
        <taxon>Alphaproteobacteria</taxon>
        <taxon>Hyphomicrobiales</taxon>
        <taxon>Stappiaceae</taxon>
        <taxon>Pseudovibrio</taxon>
    </lineage>
</organism>
<dbReference type="InterPro" id="IPR011006">
    <property type="entry name" value="CheY-like_superfamily"/>
</dbReference>
<evidence type="ECO:0000256" key="1">
    <source>
        <dbReference type="ARBA" id="ARBA00022553"/>
    </source>
</evidence>
<dbReference type="Pfam" id="PF00072">
    <property type="entry name" value="Response_reg"/>
    <property type="match status" value="1"/>
</dbReference>
<sequence>MAHILLTEDDDAVRAFVKRALELDGHKVTAVEDGAEAALVLLQQQGKFDLLLSDIRMPEMDGIELAMQSSARYPGLPILLMTGYADQRERSEEVGKCVKDVLTKPFSLVEVRKAVTTALAGEEESSPQSAFA</sequence>
<name>A0A1I7ANX1_9HYPH</name>
<evidence type="ECO:0000313" key="4">
    <source>
        <dbReference type="EMBL" id="SFT76648.1"/>
    </source>
</evidence>
<dbReference type="PANTHER" id="PTHR44591:SF21">
    <property type="entry name" value="TWO-COMPONENT RESPONSE REGULATOR"/>
    <property type="match status" value="1"/>
</dbReference>
<dbReference type="InterPro" id="IPR001789">
    <property type="entry name" value="Sig_transdc_resp-reg_receiver"/>
</dbReference>
<dbReference type="PANTHER" id="PTHR44591">
    <property type="entry name" value="STRESS RESPONSE REGULATOR PROTEIN 1"/>
    <property type="match status" value="1"/>
</dbReference>
<gene>
    <name evidence="4" type="ORF">SAMN05444141_103243</name>
</gene>
<dbReference type="EMBL" id="FPBD01000003">
    <property type="protein sequence ID" value="SFT76648.1"/>
    <property type="molecule type" value="Genomic_DNA"/>
</dbReference>
<evidence type="ECO:0000259" key="3">
    <source>
        <dbReference type="PROSITE" id="PS50110"/>
    </source>
</evidence>
<evidence type="ECO:0000256" key="2">
    <source>
        <dbReference type="PROSITE-ProRule" id="PRU00169"/>
    </source>
</evidence>
<reference evidence="5" key="1">
    <citation type="submission" date="2016-10" db="EMBL/GenBank/DDBJ databases">
        <authorList>
            <person name="Varghese N."/>
            <person name="Submissions S."/>
        </authorList>
    </citation>
    <scope>NUCLEOTIDE SEQUENCE [LARGE SCALE GENOMIC DNA]</scope>
    <source>
        <strain evidence="5">DSM 17465</strain>
    </source>
</reference>
<feature type="domain" description="Response regulatory" evidence="3">
    <location>
        <begin position="3"/>
        <end position="119"/>
    </location>
</feature>
<keyword evidence="1 2" id="KW-0597">Phosphoprotein</keyword>
<feature type="modified residue" description="4-aspartylphosphate" evidence="2">
    <location>
        <position position="54"/>
    </location>
</feature>
<dbReference type="Gene3D" id="3.40.50.2300">
    <property type="match status" value="1"/>
</dbReference>
<dbReference type="Proteomes" id="UP000183371">
    <property type="component" value="Unassembled WGS sequence"/>
</dbReference>
<proteinExistence type="predicted"/>
<keyword evidence="5" id="KW-1185">Reference proteome</keyword>
<dbReference type="InterPro" id="IPR050595">
    <property type="entry name" value="Bact_response_regulator"/>
</dbReference>
<dbReference type="PROSITE" id="PS50110">
    <property type="entry name" value="RESPONSE_REGULATORY"/>
    <property type="match status" value="1"/>
</dbReference>
<dbReference type="SMART" id="SM00448">
    <property type="entry name" value="REC"/>
    <property type="match status" value="1"/>
</dbReference>
<accession>A0A1I7ANX1</accession>
<dbReference type="GO" id="GO:0000160">
    <property type="term" value="P:phosphorelay signal transduction system"/>
    <property type="evidence" value="ECO:0007669"/>
    <property type="project" value="InterPro"/>
</dbReference>